<dbReference type="NCBIfam" id="TIGR01409">
    <property type="entry name" value="TAT_signal_seq"/>
    <property type="match status" value="1"/>
</dbReference>
<dbReference type="OrthoDB" id="8400810at2"/>
<dbReference type="Proteomes" id="UP000006765">
    <property type="component" value="Unassembled WGS sequence"/>
</dbReference>
<reference evidence="1 2" key="1">
    <citation type="journal article" date="2012" name="J. Bacteriol.">
        <title>Draft Genome Sequence of Oceaniovalibus guishaninsula JLT2003T.</title>
        <authorList>
            <person name="Tang K."/>
            <person name="Liu K."/>
            <person name="Jiao N."/>
        </authorList>
    </citation>
    <scope>NUCLEOTIDE SEQUENCE [LARGE SCALE GENOMIC DNA]</scope>
    <source>
        <strain evidence="1 2">JLT2003</strain>
    </source>
</reference>
<dbReference type="STRING" id="1231392.OCGS_1078"/>
<protein>
    <recommendedName>
        <fullName evidence="3">Gluconate 2-dehydrogenase</fullName>
    </recommendedName>
</protein>
<dbReference type="InterPro" id="IPR006311">
    <property type="entry name" value="TAT_signal"/>
</dbReference>
<sequence>MRPHPDSPKLGLLDRRGFLGAALGGTAIAGIAGGAAAQQEGPPEPLPLDQLTPEFFTPAEWVMLIALCDVLIPADGDGPGALETRVPVFIDRQMVGHYGRAERWYMEGPHDPDASPLKGFQSPLTPAEIYRAGLAHFQDWCGRTHGAGFTDLDADTRLAAVGALMDNDVDLPAELRDFPDFLLLNVKQGYLSDPRHGGNHGMAAWSYIGFPGARANFLSWTHPDRDNVPYPLGPVSINGERA</sequence>
<name>K2I750_9RHOB</name>
<dbReference type="InterPro" id="IPR019546">
    <property type="entry name" value="TAT_signal_bac_arc"/>
</dbReference>
<organism evidence="1 2">
    <name type="scientific">Oceaniovalibus guishaninsula JLT2003</name>
    <dbReference type="NCBI Taxonomy" id="1231392"/>
    <lineage>
        <taxon>Bacteria</taxon>
        <taxon>Pseudomonadati</taxon>
        <taxon>Pseudomonadota</taxon>
        <taxon>Alphaproteobacteria</taxon>
        <taxon>Rhodobacterales</taxon>
        <taxon>Roseobacteraceae</taxon>
        <taxon>Oceaniovalibus</taxon>
    </lineage>
</organism>
<dbReference type="PROSITE" id="PS51318">
    <property type="entry name" value="TAT"/>
    <property type="match status" value="1"/>
</dbReference>
<evidence type="ECO:0000313" key="1">
    <source>
        <dbReference type="EMBL" id="EKE44845.1"/>
    </source>
</evidence>
<accession>K2I750</accession>
<dbReference type="EMBL" id="AMGO01000013">
    <property type="protein sequence ID" value="EKE44845.1"/>
    <property type="molecule type" value="Genomic_DNA"/>
</dbReference>
<gene>
    <name evidence="1" type="ORF">OCGS_1078</name>
</gene>
<evidence type="ECO:0000313" key="2">
    <source>
        <dbReference type="Proteomes" id="UP000006765"/>
    </source>
</evidence>
<proteinExistence type="predicted"/>
<keyword evidence="2" id="KW-1185">Reference proteome</keyword>
<dbReference type="PATRIC" id="fig|1231392.3.peg.1083"/>
<comment type="caution">
    <text evidence="1">The sequence shown here is derived from an EMBL/GenBank/DDBJ whole genome shotgun (WGS) entry which is preliminary data.</text>
</comment>
<dbReference type="eggNOG" id="ENOG502Z7SX">
    <property type="taxonomic scope" value="Bacteria"/>
</dbReference>
<dbReference type="RefSeq" id="WP_007426230.1">
    <property type="nucleotide sequence ID" value="NZ_AMGO01000013.1"/>
</dbReference>
<dbReference type="AlphaFoldDB" id="K2I750"/>
<dbReference type="Pfam" id="PF13618">
    <property type="entry name" value="Gluconate_2-dh3"/>
    <property type="match status" value="1"/>
</dbReference>
<evidence type="ECO:0008006" key="3">
    <source>
        <dbReference type="Google" id="ProtNLM"/>
    </source>
</evidence>
<dbReference type="InterPro" id="IPR027056">
    <property type="entry name" value="Gluconate_2DH_su3"/>
</dbReference>